<dbReference type="InterPro" id="IPR007474">
    <property type="entry name" value="ApaG_domain"/>
</dbReference>
<dbReference type="Pfam" id="PF04379">
    <property type="entry name" value="DUF525"/>
    <property type="match status" value="1"/>
</dbReference>
<accession>A0ABY7E0C3</accession>
<evidence type="ECO:0000313" key="3">
    <source>
        <dbReference type="Proteomes" id="UP001164746"/>
    </source>
</evidence>
<dbReference type="Gene3D" id="2.60.40.1470">
    <property type="entry name" value="ApaG domain"/>
    <property type="match status" value="1"/>
</dbReference>
<dbReference type="PANTHER" id="PTHR14289">
    <property type="entry name" value="F-BOX ONLY PROTEIN 3"/>
    <property type="match status" value="1"/>
</dbReference>
<evidence type="ECO:0000313" key="2">
    <source>
        <dbReference type="EMBL" id="WAR03463.1"/>
    </source>
</evidence>
<dbReference type="InterPro" id="IPR036767">
    <property type="entry name" value="ApaG_sf"/>
</dbReference>
<gene>
    <name evidence="2" type="ORF">MAR_010021</name>
</gene>
<dbReference type="Proteomes" id="UP001164746">
    <property type="component" value="Chromosome 4"/>
</dbReference>
<keyword evidence="3" id="KW-1185">Reference proteome</keyword>
<name>A0ABY7E0C3_MYAAR</name>
<reference evidence="2" key="1">
    <citation type="submission" date="2022-11" db="EMBL/GenBank/DDBJ databases">
        <title>Centuries of genome instability and evolution in soft-shell clam transmissible cancer (bioRxiv).</title>
        <authorList>
            <person name="Hart S.F.M."/>
            <person name="Yonemitsu M.A."/>
            <person name="Giersch R.M."/>
            <person name="Beal B.F."/>
            <person name="Arriagada G."/>
            <person name="Davis B.W."/>
            <person name="Ostrander E.A."/>
            <person name="Goff S.P."/>
            <person name="Metzger M.J."/>
        </authorList>
    </citation>
    <scope>NUCLEOTIDE SEQUENCE</scope>
    <source>
        <strain evidence="2">MELC-2E11</strain>
        <tissue evidence="2">Siphon/mantle</tissue>
    </source>
</reference>
<feature type="domain" description="ApaG" evidence="1">
    <location>
        <begin position="113"/>
        <end position="222"/>
    </location>
</feature>
<dbReference type="PROSITE" id="PS51087">
    <property type="entry name" value="APAG"/>
    <property type="match status" value="1"/>
</dbReference>
<organism evidence="2 3">
    <name type="scientific">Mya arenaria</name>
    <name type="common">Soft-shell clam</name>
    <dbReference type="NCBI Taxonomy" id="6604"/>
    <lineage>
        <taxon>Eukaryota</taxon>
        <taxon>Metazoa</taxon>
        <taxon>Spiralia</taxon>
        <taxon>Lophotrochozoa</taxon>
        <taxon>Mollusca</taxon>
        <taxon>Bivalvia</taxon>
        <taxon>Autobranchia</taxon>
        <taxon>Heteroconchia</taxon>
        <taxon>Euheterodonta</taxon>
        <taxon>Imparidentia</taxon>
        <taxon>Neoheterodontei</taxon>
        <taxon>Myida</taxon>
        <taxon>Myoidea</taxon>
        <taxon>Myidae</taxon>
        <taxon>Mya</taxon>
    </lineage>
</organism>
<dbReference type="SUPFAM" id="SSF110069">
    <property type="entry name" value="ApaG-like"/>
    <property type="match status" value="1"/>
</dbReference>
<dbReference type="EMBL" id="CP111015">
    <property type="protein sequence ID" value="WAR03463.1"/>
    <property type="molecule type" value="Genomic_DNA"/>
</dbReference>
<protein>
    <submittedName>
        <fullName evidence="2">PDIP2-like protein</fullName>
    </submittedName>
</protein>
<sequence length="235" mass="26793">MKVINESLYTCAGQTASQSLQAMHLSSPDGYLRKACSPRNRGLSGAFSNGWTELGVGEPVNPDTQIYPCGQGKEAKQTSAILPVAGPRFVRTEALQQFQDDLQPYLYMKDVYRHTTENVRVTVIPFYIGQDAQIHWWRYCVRIENLGEEMVQLRSRHWEIFSGSTREEPVLTTTYPVFQYMSTIPLESPTGTMGFYTMERENGTTFECKIPTFKLEKYSDKHKTIVYPNTNDSTS</sequence>
<evidence type="ECO:0000259" key="1">
    <source>
        <dbReference type="PROSITE" id="PS51087"/>
    </source>
</evidence>
<proteinExistence type="predicted"/>
<dbReference type="PANTHER" id="PTHR14289:SF16">
    <property type="entry name" value="POLYMERASE DELTA-INTERACTING PROTEIN 2"/>
    <property type="match status" value="1"/>
</dbReference>